<organism evidence="2 3">
    <name type="scientific">Rhizorhabdus dicambivorans</name>
    <dbReference type="NCBI Taxonomy" id="1850238"/>
    <lineage>
        <taxon>Bacteria</taxon>
        <taxon>Pseudomonadati</taxon>
        <taxon>Pseudomonadota</taxon>
        <taxon>Alphaproteobacteria</taxon>
        <taxon>Sphingomonadales</taxon>
        <taxon>Sphingomonadaceae</taxon>
        <taxon>Rhizorhabdus</taxon>
    </lineage>
</organism>
<dbReference type="InterPro" id="IPR000835">
    <property type="entry name" value="HTH_MarR-typ"/>
</dbReference>
<feature type="domain" description="HTH marR-type" evidence="1">
    <location>
        <begin position="36"/>
        <end position="177"/>
    </location>
</feature>
<name>A0A2A4FQY4_9SPHN</name>
<proteinExistence type="predicted"/>
<dbReference type="PROSITE" id="PS50995">
    <property type="entry name" value="HTH_MARR_2"/>
    <property type="match status" value="1"/>
</dbReference>
<dbReference type="GO" id="GO:0003700">
    <property type="term" value="F:DNA-binding transcription factor activity"/>
    <property type="evidence" value="ECO:0007669"/>
    <property type="project" value="InterPro"/>
</dbReference>
<evidence type="ECO:0000313" key="2">
    <source>
        <dbReference type="EMBL" id="PCE39858.1"/>
    </source>
</evidence>
<dbReference type="Pfam" id="PF12802">
    <property type="entry name" value="MarR_2"/>
    <property type="match status" value="1"/>
</dbReference>
<dbReference type="EMBL" id="NWUF01000042">
    <property type="protein sequence ID" value="PCE39858.1"/>
    <property type="molecule type" value="Genomic_DNA"/>
</dbReference>
<protein>
    <submittedName>
        <fullName evidence="2">MarR family transcriptional regulator</fullName>
    </submittedName>
</protein>
<dbReference type="SMART" id="SM00347">
    <property type="entry name" value="HTH_MARR"/>
    <property type="match status" value="1"/>
</dbReference>
<evidence type="ECO:0000259" key="1">
    <source>
        <dbReference type="PROSITE" id="PS50995"/>
    </source>
</evidence>
<sequence length="184" mass="20227">MRRRRRVFSAERSKVSAKKSGAAGGKEQGQGLLPFERLIPARIHKVSDTLEDVARLMLGDAYGLGFTEARILAYLSEHKSASVIDISRDLGVDKAWISRRLQALATRKLLTKSRDGSDSRVILVSLTGKGRTEAERSMDVVRQTYGIIVDGVDLAVADALITRLETNLHDILSQLRSSQNLSPA</sequence>
<dbReference type="InterPro" id="IPR036390">
    <property type="entry name" value="WH_DNA-bd_sf"/>
</dbReference>
<accession>A0A2A4FQY4</accession>
<dbReference type="GO" id="GO:0006950">
    <property type="term" value="P:response to stress"/>
    <property type="evidence" value="ECO:0007669"/>
    <property type="project" value="TreeGrafter"/>
</dbReference>
<dbReference type="PANTHER" id="PTHR33164:SF43">
    <property type="entry name" value="HTH-TYPE TRANSCRIPTIONAL REPRESSOR YETL"/>
    <property type="match status" value="1"/>
</dbReference>
<dbReference type="Proteomes" id="UP000218934">
    <property type="component" value="Unassembled WGS sequence"/>
</dbReference>
<comment type="caution">
    <text evidence="2">The sequence shown here is derived from an EMBL/GenBank/DDBJ whole genome shotgun (WGS) entry which is preliminary data.</text>
</comment>
<dbReference type="AlphaFoldDB" id="A0A2A4FQY4"/>
<evidence type="ECO:0000313" key="3">
    <source>
        <dbReference type="Proteomes" id="UP000218934"/>
    </source>
</evidence>
<dbReference type="OrthoDB" id="273614at2"/>
<dbReference type="PANTHER" id="PTHR33164">
    <property type="entry name" value="TRANSCRIPTIONAL REGULATOR, MARR FAMILY"/>
    <property type="match status" value="1"/>
</dbReference>
<reference evidence="2 3" key="1">
    <citation type="submission" date="2017-09" db="EMBL/GenBank/DDBJ databases">
        <title>The Catabolism of 3,6-Dichlorosalicylic acid is Initiated by the Cytochrome P450 Monooxygenase DsmABC in Rhizorhabdus dicambivorans Ndbn-20.</title>
        <authorList>
            <person name="Na L."/>
        </authorList>
    </citation>
    <scope>NUCLEOTIDE SEQUENCE [LARGE SCALE GENOMIC DNA]</scope>
    <source>
        <strain evidence="2 3">Ndbn-20m</strain>
    </source>
</reference>
<dbReference type="SUPFAM" id="SSF46785">
    <property type="entry name" value="Winged helix' DNA-binding domain"/>
    <property type="match status" value="1"/>
</dbReference>
<keyword evidence="3" id="KW-1185">Reference proteome</keyword>
<dbReference type="InterPro" id="IPR039422">
    <property type="entry name" value="MarR/SlyA-like"/>
</dbReference>
<dbReference type="KEGG" id="rdi:CMV14_14615"/>
<dbReference type="InterPro" id="IPR036388">
    <property type="entry name" value="WH-like_DNA-bd_sf"/>
</dbReference>
<dbReference type="Gene3D" id="1.10.10.10">
    <property type="entry name" value="Winged helix-like DNA-binding domain superfamily/Winged helix DNA-binding domain"/>
    <property type="match status" value="1"/>
</dbReference>
<gene>
    <name evidence="2" type="ORF">COO09_23175</name>
</gene>